<accession>A0A0G2Z8W1</accession>
<evidence type="ECO:0000313" key="1">
    <source>
        <dbReference type="EMBL" id="AKI97997.1"/>
    </source>
</evidence>
<dbReference type="EMBL" id="CP011232">
    <property type="protein sequence ID" value="AKI97997.1"/>
    <property type="molecule type" value="Genomic_DNA"/>
</dbReference>
<dbReference type="PATRIC" id="fig|1330330.3.peg.1904"/>
<dbReference type="OrthoDB" id="44599at2"/>
<reference evidence="1 2" key="1">
    <citation type="submission" date="2015-04" db="EMBL/GenBank/DDBJ databases">
        <title>Complete Genome Sequence of Kosmotoga pacifica SLHLJ1.</title>
        <authorList>
            <person name="Jiang L.J."/>
            <person name="Shao Z.Z."/>
            <person name="Jebbar M."/>
        </authorList>
    </citation>
    <scope>NUCLEOTIDE SEQUENCE [LARGE SCALE GENOMIC DNA]</scope>
    <source>
        <strain evidence="1 2">SLHLJ1</strain>
    </source>
</reference>
<keyword evidence="2" id="KW-1185">Reference proteome</keyword>
<dbReference type="AlphaFoldDB" id="A0A0G2Z8W1"/>
<gene>
    <name evidence="1" type="ORF">IX53_09360</name>
</gene>
<sequence length="80" mass="8745">MKGNYAYVADHWGGLVVIDVSDPVNPVKIGNCRVADAMEVAIAGNYEYIVDGSNGLVIIIEKTESPRTERARERKGHVIC</sequence>
<dbReference type="Proteomes" id="UP000035159">
    <property type="component" value="Chromosome"/>
</dbReference>
<evidence type="ECO:0008006" key="3">
    <source>
        <dbReference type="Google" id="ProtNLM"/>
    </source>
</evidence>
<dbReference type="KEGG" id="kpf:IX53_09360"/>
<organism evidence="1 2">
    <name type="scientific">Kosmotoga pacifica</name>
    <dbReference type="NCBI Taxonomy" id="1330330"/>
    <lineage>
        <taxon>Bacteria</taxon>
        <taxon>Thermotogati</taxon>
        <taxon>Thermotogota</taxon>
        <taxon>Thermotogae</taxon>
        <taxon>Kosmotogales</taxon>
        <taxon>Kosmotogaceae</taxon>
        <taxon>Kosmotoga</taxon>
    </lineage>
</organism>
<dbReference type="Pfam" id="PF08309">
    <property type="entry name" value="LVIVD"/>
    <property type="match status" value="2"/>
</dbReference>
<dbReference type="InterPro" id="IPR013211">
    <property type="entry name" value="LVIVD"/>
</dbReference>
<protein>
    <recommendedName>
        <fullName evidence="3">LVIVD repeat protein</fullName>
    </recommendedName>
</protein>
<evidence type="ECO:0000313" key="2">
    <source>
        <dbReference type="Proteomes" id="UP000035159"/>
    </source>
</evidence>
<proteinExistence type="predicted"/>
<name>A0A0G2Z8W1_9BACT</name>